<organism evidence="3 4">
    <name type="scientific">Streptomyces lavendulocolor</name>
    <dbReference type="NCBI Taxonomy" id="67316"/>
    <lineage>
        <taxon>Bacteria</taxon>
        <taxon>Bacillati</taxon>
        <taxon>Actinomycetota</taxon>
        <taxon>Actinomycetes</taxon>
        <taxon>Kitasatosporales</taxon>
        <taxon>Streptomycetaceae</taxon>
        <taxon>Streptomyces</taxon>
    </lineage>
</organism>
<keyword evidence="1" id="KW-0812">Transmembrane</keyword>
<dbReference type="InterPro" id="IPR011044">
    <property type="entry name" value="Quino_amine_DH_bsu"/>
</dbReference>
<evidence type="ECO:0000313" key="3">
    <source>
        <dbReference type="EMBL" id="MEU0710880.1"/>
    </source>
</evidence>
<keyword evidence="4" id="KW-1185">Reference proteome</keyword>
<evidence type="ECO:0000259" key="2">
    <source>
        <dbReference type="Pfam" id="PF13360"/>
    </source>
</evidence>
<protein>
    <submittedName>
        <fullName evidence="3">PQQ-binding-like beta-propeller repeat protein</fullName>
    </submittedName>
</protein>
<dbReference type="InterPro" id="IPR011047">
    <property type="entry name" value="Quinoprotein_ADH-like_sf"/>
</dbReference>
<sequence>MAARTTDEGKPVRERWLSDRQGTGRLRPLFAPVAVILVVLGLGTGCSASGGSLRVVWEAPTDSNARDYGNGDWLVGDTLVRSRYDAITAFDAGTGKRRWEYVPPKQEHVCAVSRRAAGSVVLIARGSLGPGGAGCGTVAAFDLTNGRELWHTQRTPADQTESLTDLVAVGGGLAVLRDGDDNWWLETFPPTVPGTEALRAFDLRTGAPRWKAAVPEGCVPERVAVGDRQVVAVLSCGRTELRLAAFDPADGGQRWTVSLGGRPVPGTDAQVALLSTEPLVVQVGGTTEGLPGAYLAFGEDGTARGRIDTTGDHGTIVSHDPALVTMADGRLYVAAEGKHRKEYVDRLVAFDLTNGTEVWRYNLPVVKTLLAFDATGGRVTLLADRGRRQDGVEELLVLDAATGDERENLDTGIDVAHEGGELADLLTHEDLVIAVRWGWGVRPFSAYERG</sequence>
<dbReference type="Gene3D" id="2.130.10.10">
    <property type="entry name" value="YVTN repeat-like/Quinoprotein amine dehydrogenase"/>
    <property type="match status" value="2"/>
</dbReference>
<comment type="caution">
    <text evidence="3">The sequence shown here is derived from an EMBL/GenBank/DDBJ whole genome shotgun (WGS) entry which is preliminary data.</text>
</comment>
<feature type="transmembrane region" description="Helical" evidence="1">
    <location>
        <begin position="29"/>
        <end position="57"/>
    </location>
</feature>
<dbReference type="EMBL" id="JBEXZR010000029">
    <property type="protein sequence ID" value="MEU0710880.1"/>
    <property type="molecule type" value="Genomic_DNA"/>
</dbReference>
<evidence type="ECO:0000256" key="1">
    <source>
        <dbReference type="SAM" id="Phobius"/>
    </source>
</evidence>
<dbReference type="InterPro" id="IPR018391">
    <property type="entry name" value="PQQ_b-propeller_rpt"/>
</dbReference>
<accession>A0ABV2WBY7</accession>
<dbReference type="SUPFAM" id="SSF50969">
    <property type="entry name" value="YVTN repeat-like/Quinoprotein amine dehydrogenase"/>
    <property type="match status" value="1"/>
</dbReference>
<gene>
    <name evidence="3" type="ORF">ABZ508_26315</name>
</gene>
<dbReference type="SUPFAM" id="SSF50998">
    <property type="entry name" value="Quinoprotein alcohol dehydrogenase-like"/>
    <property type="match status" value="1"/>
</dbReference>
<dbReference type="Proteomes" id="UP001550378">
    <property type="component" value="Unassembled WGS sequence"/>
</dbReference>
<proteinExistence type="predicted"/>
<evidence type="ECO:0000313" key="4">
    <source>
        <dbReference type="Proteomes" id="UP001550378"/>
    </source>
</evidence>
<dbReference type="PANTHER" id="PTHR34512:SF30">
    <property type="entry name" value="OUTER MEMBRANE PROTEIN ASSEMBLY FACTOR BAMB"/>
    <property type="match status" value="1"/>
</dbReference>
<feature type="domain" description="Pyrrolo-quinoline quinone repeat" evidence="2">
    <location>
        <begin position="78"/>
        <end position="216"/>
    </location>
</feature>
<dbReference type="PANTHER" id="PTHR34512">
    <property type="entry name" value="CELL SURFACE PROTEIN"/>
    <property type="match status" value="1"/>
</dbReference>
<dbReference type="SMART" id="SM00564">
    <property type="entry name" value="PQQ"/>
    <property type="match status" value="4"/>
</dbReference>
<feature type="domain" description="Pyrrolo-quinoline quinone repeat" evidence="2">
    <location>
        <begin position="315"/>
        <end position="405"/>
    </location>
</feature>
<reference evidence="3 4" key="1">
    <citation type="submission" date="2024-06" db="EMBL/GenBank/DDBJ databases">
        <title>The Natural Products Discovery Center: Release of the First 8490 Sequenced Strains for Exploring Actinobacteria Biosynthetic Diversity.</title>
        <authorList>
            <person name="Kalkreuter E."/>
            <person name="Kautsar S.A."/>
            <person name="Yang D."/>
            <person name="Bader C.D."/>
            <person name="Teijaro C.N."/>
            <person name="Fluegel L."/>
            <person name="Davis C.M."/>
            <person name="Simpson J.R."/>
            <person name="Lauterbach L."/>
            <person name="Steele A.D."/>
            <person name="Gui C."/>
            <person name="Meng S."/>
            <person name="Li G."/>
            <person name="Viehrig K."/>
            <person name="Ye F."/>
            <person name="Su P."/>
            <person name="Kiefer A.F."/>
            <person name="Nichols A."/>
            <person name="Cepeda A.J."/>
            <person name="Yan W."/>
            <person name="Fan B."/>
            <person name="Jiang Y."/>
            <person name="Adhikari A."/>
            <person name="Zheng C.-J."/>
            <person name="Schuster L."/>
            <person name="Cowan T.M."/>
            <person name="Smanski M.J."/>
            <person name="Chevrette M.G."/>
            <person name="De Carvalho L.P.S."/>
            <person name="Shen B."/>
        </authorList>
    </citation>
    <scope>NUCLEOTIDE SEQUENCE [LARGE SCALE GENOMIC DNA]</scope>
    <source>
        <strain evidence="3 4">NPDC006337</strain>
    </source>
</reference>
<keyword evidence="1" id="KW-1133">Transmembrane helix</keyword>
<dbReference type="InterPro" id="IPR002372">
    <property type="entry name" value="PQQ_rpt_dom"/>
</dbReference>
<name>A0ABV2WBY7_9ACTN</name>
<dbReference type="Pfam" id="PF13360">
    <property type="entry name" value="PQQ_2"/>
    <property type="match status" value="2"/>
</dbReference>
<dbReference type="RefSeq" id="WP_359656421.1">
    <property type="nucleotide sequence ID" value="NZ_JBEXZO010000015.1"/>
</dbReference>
<keyword evidence="1" id="KW-0472">Membrane</keyword>
<dbReference type="InterPro" id="IPR015943">
    <property type="entry name" value="WD40/YVTN_repeat-like_dom_sf"/>
</dbReference>